<comment type="catalytic activity">
    <reaction evidence="13">
        <text>N(6),N(6),N(6)-trimethyl-L-lysine + 2-oxoglutarate + O2 = (3S)-3-hydroxy-N(6),N(6),N(6)-trimethyl-L-lysine + succinate + CO2</text>
        <dbReference type="Rhea" id="RHEA:14181"/>
        <dbReference type="ChEBI" id="CHEBI:15379"/>
        <dbReference type="ChEBI" id="CHEBI:16526"/>
        <dbReference type="ChEBI" id="CHEBI:16810"/>
        <dbReference type="ChEBI" id="CHEBI:30031"/>
        <dbReference type="ChEBI" id="CHEBI:58100"/>
        <dbReference type="ChEBI" id="CHEBI:141499"/>
        <dbReference type="EC" id="1.14.11.8"/>
    </reaction>
</comment>
<comment type="function">
    <text evidence="12">Converts trimethyllysine (TML) into hydroxytrimethyllysine (HTML).</text>
</comment>
<dbReference type="CDD" id="cd00250">
    <property type="entry name" value="CAS_like"/>
    <property type="match status" value="1"/>
</dbReference>
<comment type="caution">
    <text evidence="16">The sequence shown here is derived from an EMBL/GenBank/DDBJ whole genome shotgun (WGS) entry which is preliminary data.</text>
</comment>
<reference evidence="16 17" key="1">
    <citation type="submission" date="2021-02" db="EMBL/GenBank/DDBJ databases">
        <title>PHA producing bacteria isolated from coastal sediment in Guangdong, Shenzhen.</title>
        <authorList>
            <person name="Zheng W."/>
            <person name="Yu S."/>
            <person name="Huang Y."/>
        </authorList>
    </citation>
    <scope>NUCLEOTIDE SEQUENCE [LARGE SCALE GENOMIC DNA]</scope>
    <source>
        <strain evidence="16 17">TN21-5</strain>
    </source>
</reference>
<dbReference type="InterPro" id="IPR010376">
    <property type="entry name" value="GBBH-like_N"/>
</dbReference>
<dbReference type="InterPro" id="IPR042098">
    <property type="entry name" value="TauD-like_sf"/>
</dbReference>
<dbReference type="InterPro" id="IPR012775">
    <property type="entry name" value="GBBH-like"/>
</dbReference>
<keyword evidence="8" id="KW-0408">Iron</keyword>
<dbReference type="SUPFAM" id="SSF51197">
    <property type="entry name" value="Clavaminate synthase-like"/>
    <property type="match status" value="1"/>
</dbReference>
<evidence type="ECO:0000256" key="10">
    <source>
        <dbReference type="ARBA" id="ARBA00031778"/>
    </source>
</evidence>
<evidence type="ECO:0000256" key="11">
    <source>
        <dbReference type="ARBA" id="ARBA00032283"/>
    </source>
</evidence>
<feature type="domain" description="TauD/TfdA-like" evidence="14">
    <location>
        <begin position="138"/>
        <end position="365"/>
    </location>
</feature>
<keyword evidence="17" id="KW-1185">Reference proteome</keyword>
<name>A0ABS3B948_9GAMM</name>
<evidence type="ECO:0000256" key="2">
    <source>
        <dbReference type="ARBA" id="ARBA00001961"/>
    </source>
</evidence>
<dbReference type="Gene3D" id="3.60.130.10">
    <property type="entry name" value="Clavaminate synthase-like"/>
    <property type="match status" value="1"/>
</dbReference>
<evidence type="ECO:0000256" key="4">
    <source>
        <dbReference type="ARBA" id="ARBA00012267"/>
    </source>
</evidence>
<dbReference type="Proteomes" id="UP000664344">
    <property type="component" value="Unassembled WGS sequence"/>
</dbReference>
<dbReference type="EMBL" id="JAFKDB010000002">
    <property type="protein sequence ID" value="MBN7768338.1"/>
    <property type="molecule type" value="Genomic_DNA"/>
</dbReference>
<comment type="cofactor">
    <cofactor evidence="2">
        <name>L-ascorbate</name>
        <dbReference type="ChEBI" id="CHEBI:38290"/>
    </cofactor>
</comment>
<evidence type="ECO:0000256" key="6">
    <source>
        <dbReference type="ARBA" id="ARBA00022964"/>
    </source>
</evidence>
<dbReference type="Pfam" id="PF02668">
    <property type="entry name" value="TauD"/>
    <property type="match status" value="1"/>
</dbReference>
<keyword evidence="5" id="KW-0479">Metal-binding</keyword>
<evidence type="ECO:0000256" key="3">
    <source>
        <dbReference type="ARBA" id="ARBA00008654"/>
    </source>
</evidence>
<evidence type="ECO:0000256" key="1">
    <source>
        <dbReference type="ARBA" id="ARBA00001954"/>
    </source>
</evidence>
<protein>
    <recommendedName>
        <fullName evidence="4">trimethyllysine dioxygenase</fullName>
        <ecNumber evidence="4">1.14.11.8</ecNumber>
    </recommendedName>
    <alternativeName>
        <fullName evidence="10">Epsilon-trimethyllysine 2-oxoglutarate dioxygenase</fullName>
    </alternativeName>
    <alternativeName>
        <fullName evidence="9">TML hydroxylase</fullName>
    </alternativeName>
    <alternativeName>
        <fullName evidence="11">TML-alpha-ketoglutarate dioxygenase</fullName>
    </alternativeName>
</protein>
<dbReference type="InterPro" id="IPR038492">
    <property type="entry name" value="GBBH-like_N_sf"/>
</dbReference>
<sequence length="387" mass="43068">MLGLSNVKMLAEGKVVQVEWADGVRARFHAIWLRDNSPDSETLSPGNGQRLVRIQDVPEEVGVKAATVVDDARLEIAFLPENKVVVFDAAWLRLHRYDRPSNAAKAAGWTNETIVRWGKELEEKLPVASFRGASENPGELRGWLADIRRYGVAKMTDMPVESGAICRVVELFGFIRETNYGRFFEVRTEVNPVNLAYTGLGLQVHTDNPYRDPVPTLQLLSCLENSVEGGDSVVVDSFKAVEILREEAPDAFQALSSLPANYTYTGTGDVMLKSKRPMIELGPDGELLTVRFNNRSLGPVTDISFEQMETFYDGYRKLADIMERPELAVTFKLQPGELFIVDNTRVTHGRVGYEGSGSRWLQGAYADLDGLRSTLAVLEQKGECHVV</sequence>
<evidence type="ECO:0000256" key="9">
    <source>
        <dbReference type="ARBA" id="ARBA00030363"/>
    </source>
</evidence>
<evidence type="ECO:0000259" key="14">
    <source>
        <dbReference type="Pfam" id="PF02668"/>
    </source>
</evidence>
<dbReference type="GO" id="GO:0008336">
    <property type="term" value="F:gamma-butyrobetaine dioxygenase activity"/>
    <property type="evidence" value="ECO:0007669"/>
    <property type="project" value="UniProtKB-EC"/>
</dbReference>
<gene>
    <name evidence="16" type="ORF">JYP53_00280</name>
</gene>
<accession>A0ABS3B948</accession>
<keyword evidence="7 16" id="KW-0560">Oxidoreductase</keyword>
<proteinExistence type="inferred from homology"/>
<keyword evidence="6 16" id="KW-0223">Dioxygenase</keyword>
<dbReference type="InterPro" id="IPR050411">
    <property type="entry name" value="AlphaKG_dependent_hydroxylases"/>
</dbReference>
<evidence type="ECO:0000259" key="15">
    <source>
        <dbReference type="Pfam" id="PF06155"/>
    </source>
</evidence>
<evidence type="ECO:0000313" key="17">
    <source>
        <dbReference type="Proteomes" id="UP000664344"/>
    </source>
</evidence>
<dbReference type="Gene3D" id="3.30.2020.30">
    <property type="match status" value="1"/>
</dbReference>
<evidence type="ECO:0000256" key="5">
    <source>
        <dbReference type="ARBA" id="ARBA00022723"/>
    </source>
</evidence>
<comment type="similarity">
    <text evidence="3">Belongs to the gamma-BBH/TMLD family.</text>
</comment>
<dbReference type="NCBIfam" id="TIGR02409">
    <property type="entry name" value="carnitine_bodg"/>
    <property type="match status" value="1"/>
</dbReference>
<dbReference type="RefSeq" id="WP_206556335.1">
    <property type="nucleotide sequence ID" value="NZ_JAFKDB010000002.1"/>
</dbReference>
<evidence type="ECO:0000256" key="12">
    <source>
        <dbReference type="ARBA" id="ARBA00046008"/>
    </source>
</evidence>
<dbReference type="InterPro" id="IPR003819">
    <property type="entry name" value="TauD/TfdA-like"/>
</dbReference>
<dbReference type="Pfam" id="PF06155">
    <property type="entry name" value="GBBH-like_N"/>
    <property type="match status" value="1"/>
</dbReference>
<comment type="cofactor">
    <cofactor evidence="1">
        <name>Fe(2+)</name>
        <dbReference type="ChEBI" id="CHEBI:29033"/>
    </cofactor>
</comment>
<dbReference type="PANTHER" id="PTHR10696">
    <property type="entry name" value="GAMMA-BUTYROBETAINE HYDROXYLASE-RELATED"/>
    <property type="match status" value="1"/>
</dbReference>
<dbReference type="EC" id="1.14.11.8" evidence="4"/>
<evidence type="ECO:0000256" key="7">
    <source>
        <dbReference type="ARBA" id="ARBA00023002"/>
    </source>
</evidence>
<organism evidence="16 17">
    <name type="scientific">Marinobacter daepoensis</name>
    <dbReference type="NCBI Taxonomy" id="262077"/>
    <lineage>
        <taxon>Bacteria</taxon>
        <taxon>Pseudomonadati</taxon>
        <taxon>Pseudomonadota</taxon>
        <taxon>Gammaproteobacteria</taxon>
        <taxon>Pseudomonadales</taxon>
        <taxon>Marinobacteraceae</taxon>
        <taxon>Marinobacter</taxon>
    </lineage>
</organism>
<dbReference type="PANTHER" id="PTHR10696:SF51">
    <property type="entry name" value="TRIMETHYLLYSINE DIOXYGENASE, MITOCHONDRIAL"/>
    <property type="match status" value="1"/>
</dbReference>
<feature type="domain" description="Gamma-butyrobetaine hydroxylase-like N-terminal" evidence="15">
    <location>
        <begin position="10"/>
        <end position="93"/>
    </location>
</feature>
<evidence type="ECO:0000313" key="16">
    <source>
        <dbReference type="EMBL" id="MBN7768338.1"/>
    </source>
</evidence>
<evidence type="ECO:0000256" key="8">
    <source>
        <dbReference type="ARBA" id="ARBA00023004"/>
    </source>
</evidence>
<evidence type="ECO:0000256" key="13">
    <source>
        <dbReference type="ARBA" id="ARBA00049334"/>
    </source>
</evidence>